<dbReference type="EMBL" id="JH818231">
    <property type="protein sequence ID" value="EKC26916.1"/>
    <property type="molecule type" value="Genomic_DNA"/>
</dbReference>
<dbReference type="AlphaFoldDB" id="K1QZJ3"/>
<proteinExistence type="predicted"/>
<evidence type="ECO:0000256" key="1">
    <source>
        <dbReference type="ARBA" id="ARBA00004613"/>
    </source>
</evidence>
<keyword evidence="3" id="KW-0732">Signal</keyword>
<dbReference type="PROSITE" id="PS50871">
    <property type="entry name" value="C1Q"/>
    <property type="match status" value="1"/>
</dbReference>
<dbReference type="SMART" id="SM00110">
    <property type="entry name" value="C1Q"/>
    <property type="match status" value="1"/>
</dbReference>
<dbReference type="Gene3D" id="2.60.120.40">
    <property type="match status" value="1"/>
</dbReference>
<name>K1QZJ3_MAGGI</name>
<dbReference type="GO" id="GO:0005576">
    <property type="term" value="C:extracellular region"/>
    <property type="evidence" value="ECO:0007669"/>
    <property type="project" value="UniProtKB-SubCell"/>
</dbReference>
<dbReference type="Pfam" id="PF00386">
    <property type="entry name" value="C1q"/>
    <property type="match status" value="1"/>
</dbReference>
<protein>
    <submittedName>
        <fullName evidence="4">Heavy metal-binding protein HIP</fullName>
    </submittedName>
</protein>
<reference evidence="4" key="1">
    <citation type="journal article" date="2012" name="Nature">
        <title>The oyster genome reveals stress adaptation and complexity of shell formation.</title>
        <authorList>
            <person name="Zhang G."/>
            <person name="Fang X."/>
            <person name="Guo X."/>
            <person name="Li L."/>
            <person name="Luo R."/>
            <person name="Xu F."/>
            <person name="Yang P."/>
            <person name="Zhang L."/>
            <person name="Wang X."/>
            <person name="Qi H."/>
            <person name="Xiong Z."/>
            <person name="Que H."/>
            <person name="Xie Y."/>
            <person name="Holland P.W."/>
            <person name="Paps J."/>
            <person name="Zhu Y."/>
            <person name="Wu F."/>
            <person name="Chen Y."/>
            <person name="Wang J."/>
            <person name="Peng C."/>
            <person name="Meng J."/>
            <person name="Yang L."/>
            <person name="Liu J."/>
            <person name="Wen B."/>
            <person name="Zhang N."/>
            <person name="Huang Z."/>
            <person name="Zhu Q."/>
            <person name="Feng Y."/>
            <person name="Mount A."/>
            <person name="Hedgecock D."/>
            <person name="Xu Z."/>
            <person name="Liu Y."/>
            <person name="Domazet-Loso T."/>
            <person name="Du Y."/>
            <person name="Sun X."/>
            <person name="Zhang S."/>
            <person name="Liu B."/>
            <person name="Cheng P."/>
            <person name="Jiang X."/>
            <person name="Li J."/>
            <person name="Fan D."/>
            <person name="Wang W."/>
            <person name="Fu W."/>
            <person name="Wang T."/>
            <person name="Wang B."/>
            <person name="Zhang J."/>
            <person name="Peng Z."/>
            <person name="Li Y."/>
            <person name="Li N."/>
            <person name="Wang J."/>
            <person name="Chen M."/>
            <person name="He Y."/>
            <person name="Tan F."/>
            <person name="Song X."/>
            <person name="Zheng Q."/>
            <person name="Huang R."/>
            <person name="Yang H."/>
            <person name="Du X."/>
            <person name="Chen L."/>
            <person name="Yang M."/>
            <person name="Gaffney P.M."/>
            <person name="Wang S."/>
            <person name="Luo L."/>
            <person name="She Z."/>
            <person name="Ming Y."/>
            <person name="Huang W."/>
            <person name="Zhang S."/>
            <person name="Huang B."/>
            <person name="Zhang Y."/>
            <person name="Qu T."/>
            <person name="Ni P."/>
            <person name="Miao G."/>
            <person name="Wang J."/>
            <person name="Wang Q."/>
            <person name="Steinberg C.E."/>
            <person name="Wang H."/>
            <person name="Li N."/>
            <person name="Qian L."/>
            <person name="Zhang G."/>
            <person name="Li Y."/>
            <person name="Yang H."/>
            <person name="Liu X."/>
            <person name="Wang J."/>
            <person name="Yin Y."/>
            <person name="Wang J."/>
        </authorList>
    </citation>
    <scope>NUCLEOTIDE SEQUENCE [LARGE SCALE GENOMIC DNA]</scope>
    <source>
        <strain evidence="4">05x7-T-G4-1.051#20</strain>
    </source>
</reference>
<sequence>MYIITPRPIERLRRGQLKNIQREPYAMDSNDLLANLELMGICYLMMSFALLVAVTAHETPQQVVTRYNNYKAICNGMGYENVRCKDPIAFQSSLTKQLENLKNQETVIFDKVSLNERKAYDNVSGVFTAPLDGIYSFTWTTLTKTGKYFVTEIVLNCKTVTLNHTDGRGHDGNPMSTSHANIKMKKGDKVWIRTHGTYGQFAHPNCCFFSGSKL</sequence>
<dbReference type="InterPro" id="IPR001073">
    <property type="entry name" value="C1q_dom"/>
</dbReference>
<dbReference type="PANTHER" id="PTHR22923">
    <property type="entry name" value="CEREBELLIN-RELATED"/>
    <property type="match status" value="1"/>
</dbReference>
<dbReference type="SUPFAM" id="SSF49842">
    <property type="entry name" value="TNF-like"/>
    <property type="match status" value="1"/>
</dbReference>
<gene>
    <name evidence="4" type="ORF">CGI_10001214</name>
</gene>
<comment type="subcellular location">
    <subcellularLocation>
        <location evidence="1">Secreted</location>
    </subcellularLocation>
</comment>
<accession>K1QZJ3</accession>
<keyword evidence="2" id="KW-0964">Secreted</keyword>
<dbReference type="InParanoid" id="K1QZJ3"/>
<dbReference type="InterPro" id="IPR050822">
    <property type="entry name" value="Cerebellin_Synaptic_Org"/>
</dbReference>
<evidence type="ECO:0000256" key="3">
    <source>
        <dbReference type="ARBA" id="ARBA00022729"/>
    </source>
</evidence>
<evidence type="ECO:0000313" key="4">
    <source>
        <dbReference type="EMBL" id="EKC26916.1"/>
    </source>
</evidence>
<evidence type="ECO:0000256" key="2">
    <source>
        <dbReference type="ARBA" id="ARBA00022525"/>
    </source>
</evidence>
<dbReference type="InterPro" id="IPR008983">
    <property type="entry name" value="Tumour_necrosis_fac-like_dom"/>
</dbReference>
<dbReference type="PANTHER" id="PTHR22923:SF116">
    <property type="entry name" value="C1Q DOMAIN-CONTAINING PROTEIN"/>
    <property type="match status" value="1"/>
</dbReference>
<organism evidence="4">
    <name type="scientific">Magallana gigas</name>
    <name type="common">Pacific oyster</name>
    <name type="synonym">Crassostrea gigas</name>
    <dbReference type="NCBI Taxonomy" id="29159"/>
    <lineage>
        <taxon>Eukaryota</taxon>
        <taxon>Metazoa</taxon>
        <taxon>Spiralia</taxon>
        <taxon>Lophotrochozoa</taxon>
        <taxon>Mollusca</taxon>
        <taxon>Bivalvia</taxon>
        <taxon>Autobranchia</taxon>
        <taxon>Pteriomorphia</taxon>
        <taxon>Ostreida</taxon>
        <taxon>Ostreoidea</taxon>
        <taxon>Ostreidae</taxon>
        <taxon>Magallana</taxon>
    </lineage>
</organism>
<dbReference type="HOGENOM" id="CLU_001074_8_3_1"/>
<dbReference type="PRINTS" id="PR00007">
    <property type="entry name" value="COMPLEMNTC1Q"/>
</dbReference>